<comment type="caution">
    <text evidence="1">The sequence shown here is derived from an EMBL/GenBank/DDBJ whole genome shotgun (WGS) entry which is preliminary data.</text>
</comment>
<organism evidence="1 2">
    <name type="scientific">Nocardia fluminea</name>
    <dbReference type="NCBI Taxonomy" id="134984"/>
    <lineage>
        <taxon>Bacteria</taxon>
        <taxon>Bacillati</taxon>
        <taxon>Actinomycetota</taxon>
        <taxon>Actinomycetes</taxon>
        <taxon>Mycobacteriales</taxon>
        <taxon>Nocardiaceae</taxon>
        <taxon>Nocardia</taxon>
    </lineage>
</organism>
<accession>A0A2N3VH30</accession>
<dbReference type="Proteomes" id="UP000233766">
    <property type="component" value="Unassembled WGS sequence"/>
</dbReference>
<dbReference type="EMBL" id="PJMW01000002">
    <property type="protein sequence ID" value="PKV80895.1"/>
    <property type="molecule type" value="Genomic_DNA"/>
</dbReference>
<name>A0A2N3VH30_9NOCA</name>
<gene>
    <name evidence="1" type="ORF">ATK86_5332</name>
</gene>
<sequence length="35" mass="4107">MTILFAWLFGPLMHQPIRTLEQPLPMTMPIGEWPI</sequence>
<keyword evidence="2" id="KW-1185">Reference proteome</keyword>
<evidence type="ECO:0000313" key="2">
    <source>
        <dbReference type="Proteomes" id="UP000233766"/>
    </source>
</evidence>
<evidence type="ECO:0000313" key="1">
    <source>
        <dbReference type="EMBL" id="PKV80895.1"/>
    </source>
</evidence>
<dbReference type="AlphaFoldDB" id="A0A2N3VH30"/>
<protein>
    <submittedName>
        <fullName evidence="1">Uncharacterized protein</fullName>
    </submittedName>
</protein>
<proteinExistence type="predicted"/>
<reference evidence="1 2" key="1">
    <citation type="submission" date="2017-12" db="EMBL/GenBank/DDBJ databases">
        <title>Sequencing the genomes of 1000 Actinobacteria strains.</title>
        <authorList>
            <person name="Klenk H.-P."/>
        </authorList>
    </citation>
    <scope>NUCLEOTIDE SEQUENCE [LARGE SCALE GENOMIC DNA]</scope>
    <source>
        <strain evidence="1 2">DSM 44489</strain>
    </source>
</reference>